<evidence type="ECO:0000256" key="5">
    <source>
        <dbReference type="ARBA" id="ARBA00023136"/>
    </source>
</evidence>
<gene>
    <name evidence="8" type="primary">FUNDC1</name>
    <name evidence="8" type="ORF">BGZ95_011803</name>
</gene>
<dbReference type="GO" id="GO:0005509">
    <property type="term" value="F:calcium ion binding"/>
    <property type="evidence" value="ECO:0007669"/>
    <property type="project" value="InterPro"/>
</dbReference>
<comment type="similarity">
    <text evidence="2">Belongs to the FUN14 family.</text>
</comment>
<evidence type="ECO:0000313" key="8">
    <source>
        <dbReference type="EMBL" id="KAG0272450.1"/>
    </source>
</evidence>
<keyword evidence="3 6" id="KW-0812">Transmembrane</keyword>
<dbReference type="InterPro" id="IPR002048">
    <property type="entry name" value="EF_hand_dom"/>
</dbReference>
<keyword evidence="4 6" id="KW-1133">Transmembrane helix</keyword>
<dbReference type="Proteomes" id="UP001194580">
    <property type="component" value="Unassembled WGS sequence"/>
</dbReference>
<dbReference type="PANTHER" id="PTHR21346">
    <property type="entry name" value="FUN14 DOMAIN CONTAINING"/>
    <property type="match status" value="1"/>
</dbReference>
<feature type="transmembrane region" description="Helical" evidence="6">
    <location>
        <begin position="166"/>
        <end position="187"/>
    </location>
</feature>
<dbReference type="PROSITE" id="PS50222">
    <property type="entry name" value="EF_HAND_2"/>
    <property type="match status" value="1"/>
</dbReference>
<evidence type="ECO:0000259" key="7">
    <source>
        <dbReference type="PROSITE" id="PS50222"/>
    </source>
</evidence>
<evidence type="ECO:0000256" key="6">
    <source>
        <dbReference type="SAM" id="Phobius"/>
    </source>
</evidence>
<dbReference type="Pfam" id="PF04930">
    <property type="entry name" value="FUN14"/>
    <property type="match status" value="1"/>
</dbReference>
<dbReference type="EMBL" id="JAAAIL010000924">
    <property type="protein sequence ID" value="KAG0272450.1"/>
    <property type="molecule type" value="Genomic_DNA"/>
</dbReference>
<evidence type="ECO:0000256" key="2">
    <source>
        <dbReference type="ARBA" id="ARBA00009160"/>
    </source>
</evidence>
<evidence type="ECO:0000256" key="3">
    <source>
        <dbReference type="ARBA" id="ARBA00022692"/>
    </source>
</evidence>
<dbReference type="InterPro" id="IPR007014">
    <property type="entry name" value="FUN14"/>
</dbReference>
<reference evidence="8" key="1">
    <citation type="journal article" date="2020" name="Fungal Divers.">
        <title>Resolving the Mortierellaceae phylogeny through synthesis of multi-gene phylogenetics and phylogenomics.</title>
        <authorList>
            <person name="Vandepol N."/>
            <person name="Liber J."/>
            <person name="Desiro A."/>
            <person name="Na H."/>
            <person name="Kennedy M."/>
            <person name="Barry K."/>
            <person name="Grigoriev I.V."/>
            <person name="Miller A.N."/>
            <person name="O'Donnell K."/>
            <person name="Stajich J.E."/>
            <person name="Bonito G."/>
        </authorList>
    </citation>
    <scope>NUCLEOTIDE SEQUENCE</scope>
    <source>
        <strain evidence="8">NRRL 28262</strain>
    </source>
</reference>
<feature type="domain" description="EF-hand" evidence="7">
    <location>
        <begin position="189"/>
        <end position="225"/>
    </location>
</feature>
<name>A0AAD4D9M4_9FUNG</name>
<comment type="subcellular location">
    <subcellularLocation>
        <location evidence="1">Membrane</location>
    </subcellularLocation>
</comment>
<keyword evidence="5 6" id="KW-0472">Membrane</keyword>
<dbReference type="AlphaFoldDB" id="A0AAD4D9M4"/>
<evidence type="ECO:0000313" key="9">
    <source>
        <dbReference type="Proteomes" id="UP001194580"/>
    </source>
</evidence>
<organism evidence="8 9">
    <name type="scientific">Linnemannia exigua</name>
    <dbReference type="NCBI Taxonomy" id="604196"/>
    <lineage>
        <taxon>Eukaryota</taxon>
        <taxon>Fungi</taxon>
        <taxon>Fungi incertae sedis</taxon>
        <taxon>Mucoromycota</taxon>
        <taxon>Mortierellomycotina</taxon>
        <taxon>Mortierellomycetes</taxon>
        <taxon>Mortierellales</taxon>
        <taxon>Mortierellaceae</taxon>
        <taxon>Linnemannia</taxon>
    </lineage>
</organism>
<accession>A0AAD4D9M4</accession>
<evidence type="ECO:0000256" key="4">
    <source>
        <dbReference type="ARBA" id="ARBA00022989"/>
    </source>
</evidence>
<dbReference type="PANTHER" id="PTHR21346:SF10">
    <property type="entry name" value="TRANSMEMBRANE PROTEIN"/>
    <property type="match status" value="1"/>
</dbReference>
<protein>
    <submittedName>
        <fullName evidence="8">FUN14 domain-containing protein 1</fullName>
    </submittedName>
</protein>
<dbReference type="GO" id="GO:0016020">
    <property type="term" value="C:membrane"/>
    <property type="evidence" value="ECO:0007669"/>
    <property type="project" value="UniProtKB-SubCell"/>
</dbReference>
<comment type="caution">
    <text evidence="8">The sequence shown here is derived from an EMBL/GenBank/DDBJ whole genome shotgun (WGS) entry which is preliminary data.</text>
</comment>
<keyword evidence="9" id="KW-1185">Reference proteome</keyword>
<proteinExistence type="inferred from homology"/>
<evidence type="ECO:0000256" key="1">
    <source>
        <dbReference type="ARBA" id="ARBA00004370"/>
    </source>
</evidence>
<sequence length="247" mass="26734">MLAHSIRPVAMLRTSIRHIPASSAGPVTLIRQQLTQQQHRFASSSSGVASAAFQRPSVFQTSAFSTAFKSAATTGVASRTMVGAGAATACLVGPLIYSRSMVASSMSASSGSYFVPRVAHCAPALVGVRYDDYGLKKEPLINSKELTFGMAMGLCSGYLFKKLGKLMMLVVGLGFVSLQLLVNSGYIQVNWKKIERRFVDQFDVDRDGKVTANDAKHGFRWLMTLLTKNFQFKSTFVGGFVLGFKHG</sequence>